<dbReference type="RefSeq" id="WP_268051662.1">
    <property type="nucleotide sequence ID" value="NZ_JAPQES010000008.1"/>
</dbReference>
<feature type="domain" description="NADPH-dependent FMN reductase-like" evidence="3">
    <location>
        <begin position="1"/>
        <end position="153"/>
    </location>
</feature>
<protein>
    <submittedName>
        <fullName evidence="4">Flavodoxin family protein</fullName>
    </submittedName>
</protein>
<organism evidence="4 5">
    <name type="scientific">Clostridium ganghwense</name>
    <dbReference type="NCBI Taxonomy" id="312089"/>
    <lineage>
        <taxon>Bacteria</taxon>
        <taxon>Bacillati</taxon>
        <taxon>Bacillota</taxon>
        <taxon>Clostridia</taxon>
        <taxon>Eubacteriales</taxon>
        <taxon>Clostridiaceae</taxon>
        <taxon>Clostridium</taxon>
    </lineage>
</organism>
<keyword evidence="1" id="KW-0285">Flavoprotein</keyword>
<comment type="caution">
    <text evidence="4">The sequence shown here is derived from an EMBL/GenBank/DDBJ whole genome shotgun (WGS) entry which is preliminary data.</text>
</comment>
<sequence>MKILVLMGSPRKKDSYNVCKLIEDEMKEESNIEFEYVYLKNLNIEDCRGCSLCFHKGEDYCPIKDDLKKLKEKIIKADGIIFASPVYACQITGSFKRVIERLSYLFHRPQLVSKPALTIVTTQGGGQKEVTKYLKMTACGWGCNLIGSIEIVSPMFFKGKDNKLFKQKHFDKNSKSIRNFAKDFYEAIKSDKLLSPGFYEIYMFNCLRSKTYTSKLDYKYWESKGWLDSTYYYDVKISTVKRLFGFTINKIIKCMWKRMTRE</sequence>
<proteinExistence type="predicted"/>
<dbReference type="PANTHER" id="PTHR43278">
    <property type="entry name" value="NAD(P)H-DEPENDENT FMN-CONTAINING OXIDOREDUCTASE YWQN-RELATED"/>
    <property type="match status" value="1"/>
</dbReference>
<dbReference type="InterPro" id="IPR029039">
    <property type="entry name" value="Flavoprotein-like_sf"/>
</dbReference>
<evidence type="ECO:0000313" key="4">
    <source>
        <dbReference type="EMBL" id="MCY6372634.1"/>
    </source>
</evidence>
<evidence type="ECO:0000259" key="3">
    <source>
        <dbReference type="Pfam" id="PF03358"/>
    </source>
</evidence>
<evidence type="ECO:0000313" key="5">
    <source>
        <dbReference type="Proteomes" id="UP001079657"/>
    </source>
</evidence>
<dbReference type="Gene3D" id="3.40.50.360">
    <property type="match status" value="1"/>
</dbReference>
<dbReference type="Proteomes" id="UP001079657">
    <property type="component" value="Unassembled WGS sequence"/>
</dbReference>
<name>A0ABT4CU90_9CLOT</name>
<dbReference type="InterPro" id="IPR005025">
    <property type="entry name" value="FMN_Rdtase-like_dom"/>
</dbReference>
<accession>A0ABT4CU90</accession>
<dbReference type="EMBL" id="JAPQES010000008">
    <property type="protein sequence ID" value="MCY6372634.1"/>
    <property type="molecule type" value="Genomic_DNA"/>
</dbReference>
<evidence type="ECO:0000256" key="1">
    <source>
        <dbReference type="ARBA" id="ARBA00022630"/>
    </source>
</evidence>
<evidence type="ECO:0000256" key="2">
    <source>
        <dbReference type="ARBA" id="ARBA00022643"/>
    </source>
</evidence>
<dbReference type="Pfam" id="PF03358">
    <property type="entry name" value="FMN_red"/>
    <property type="match status" value="1"/>
</dbReference>
<keyword evidence="5" id="KW-1185">Reference proteome</keyword>
<dbReference type="SUPFAM" id="SSF52218">
    <property type="entry name" value="Flavoproteins"/>
    <property type="match status" value="1"/>
</dbReference>
<dbReference type="PANTHER" id="PTHR43278:SF2">
    <property type="entry name" value="IRON-SULFUR FLAVOPROTEIN"/>
    <property type="match status" value="1"/>
</dbReference>
<gene>
    <name evidence="4" type="ORF">OXH55_18665</name>
</gene>
<keyword evidence="2" id="KW-0288">FMN</keyword>
<reference evidence="4" key="1">
    <citation type="submission" date="2022-12" db="EMBL/GenBank/DDBJ databases">
        <authorList>
            <person name="Wang J."/>
        </authorList>
    </citation>
    <scope>NUCLEOTIDE SEQUENCE</scope>
    <source>
        <strain evidence="4">HY-42-06</strain>
    </source>
</reference>
<dbReference type="InterPro" id="IPR051796">
    <property type="entry name" value="ISF_SsuE-like"/>
</dbReference>